<dbReference type="InterPro" id="IPR038430">
    <property type="entry name" value="NDAH_ubi_oxred_su3_sf"/>
</dbReference>
<keyword evidence="5 9" id="KW-0812">Transmembrane</keyword>
<evidence type="ECO:0000256" key="6">
    <source>
        <dbReference type="ARBA" id="ARBA00022989"/>
    </source>
</evidence>
<keyword evidence="7 9" id="KW-0472">Membrane</keyword>
<evidence type="ECO:0000256" key="8">
    <source>
        <dbReference type="ARBA" id="ARBA00049551"/>
    </source>
</evidence>
<geneLocation type="mitochondrion" evidence="10"/>
<dbReference type="InterPro" id="IPR000440">
    <property type="entry name" value="NADH_UbQ/plastoQ_OxRdtase_su3"/>
</dbReference>
<name>A0A344A2S9_9HEMI</name>
<keyword evidence="9" id="KW-0830">Ubiquinone</keyword>
<keyword evidence="9" id="KW-1278">Translocase</keyword>
<feature type="transmembrane region" description="Helical" evidence="9">
    <location>
        <begin position="55"/>
        <end position="77"/>
    </location>
</feature>
<dbReference type="EC" id="7.1.1.2" evidence="9"/>
<evidence type="ECO:0000256" key="7">
    <source>
        <dbReference type="ARBA" id="ARBA00023136"/>
    </source>
</evidence>
<comment type="catalytic activity">
    <reaction evidence="8 9">
        <text>a ubiquinone + NADH + 5 H(+)(in) = a ubiquinol + NAD(+) + 4 H(+)(out)</text>
        <dbReference type="Rhea" id="RHEA:29091"/>
        <dbReference type="Rhea" id="RHEA-COMP:9565"/>
        <dbReference type="Rhea" id="RHEA-COMP:9566"/>
        <dbReference type="ChEBI" id="CHEBI:15378"/>
        <dbReference type="ChEBI" id="CHEBI:16389"/>
        <dbReference type="ChEBI" id="CHEBI:17976"/>
        <dbReference type="ChEBI" id="CHEBI:57540"/>
        <dbReference type="ChEBI" id="CHEBI:57945"/>
        <dbReference type="EC" id="7.1.1.2"/>
    </reaction>
</comment>
<dbReference type="AlphaFoldDB" id="A0A344A2S9"/>
<evidence type="ECO:0000256" key="3">
    <source>
        <dbReference type="ARBA" id="ARBA00021007"/>
    </source>
</evidence>
<keyword evidence="9" id="KW-0249">Electron transport</keyword>
<evidence type="ECO:0000256" key="1">
    <source>
        <dbReference type="ARBA" id="ARBA00004370"/>
    </source>
</evidence>
<gene>
    <name evidence="10" type="primary">nad3</name>
</gene>
<dbReference type="GO" id="GO:0031966">
    <property type="term" value="C:mitochondrial membrane"/>
    <property type="evidence" value="ECO:0007669"/>
    <property type="project" value="UniProtKB-SubCell"/>
</dbReference>
<keyword evidence="4 9" id="KW-0813">Transport</keyword>
<dbReference type="PANTHER" id="PTHR11058:SF9">
    <property type="entry name" value="NADH-UBIQUINONE OXIDOREDUCTASE CHAIN 3"/>
    <property type="match status" value="1"/>
</dbReference>
<keyword evidence="9 10" id="KW-0496">Mitochondrion</keyword>
<comment type="function">
    <text evidence="9">Core subunit of the mitochondrial membrane respiratory chain NADH dehydrogenase (Complex I) which catalyzes electron transfer from NADH through the respiratory chain, using ubiquinone as an electron acceptor. Essential for the catalytic activity of complex I.</text>
</comment>
<keyword evidence="6 9" id="KW-1133">Transmembrane helix</keyword>
<keyword evidence="9" id="KW-0679">Respiratory chain</keyword>
<proteinExistence type="inferred from homology"/>
<dbReference type="GO" id="GO:0008137">
    <property type="term" value="F:NADH dehydrogenase (ubiquinone) activity"/>
    <property type="evidence" value="ECO:0007669"/>
    <property type="project" value="UniProtKB-UniRule"/>
</dbReference>
<comment type="similarity">
    <text evidence="2 9">Belongs to the complex I subunit 3 family.</text>
</comment>
<feature type="transmembrane region" description="Helical" evidence="9">
    <location>
        <begin position="6"/>
        <end position="27"/>
    </location>
</feature>
<evidence type="ECO:0000256" key="4">
    <source>
        <dbReference type="ARBA" id="ARBA00022448"/>
    </source>
</evidence>
<dbReference type="EMBL" id="MG989237">
    <property type="protein sequence ID" value="AWU49070.1"/>
    <property type="molecule type" value="Genomic_DNA"/>
</dbReference>
<reference evidence="10" key="1">
    <citation type="submission" date="2018-02" db="EMBL/GenBank/DDBJ databases">
        <title>Resolving the psyllid tree of life: Phylogenomic analysis of the superfamily Psylloidea (Hemiptera).</title>
        <authorList>
            <person name="Percy D.M."/>
            <person name="Sveinsson S."/>
            <person name="Lemmon A.R."/>
            <person name="Lemmon E.M."/>
            <person name="Ouvrard D."/>
            <person name="Burckhardt D."/>
        </authorList>
    </citation>
    <scope>NUCLEOTIDE SEQUENCE</scope>
    <source>
        <strain evidence="10">DP2.idba.212_circ</strain>
    </source>
</reference>
<dbReference type="GO" id="GO:0030964">
    <property type="term" value="C:NADH dehydrogenase complex"/>
    <property type="evidence" value="ECO:0007669"/>
    <property type="project" value="TreeGrafter"/>
</dbReference>
<protein>
    <recommendedName>
        <fullName evidence="3 9">NADH-ubiquinone oxidoreductase chain 3</fullName>
        <ecNumber evidence="9">7.1.1.2</ecNumber>
    </recommendedName>
</protein>
<evidence type="ECO:0000256" key="9">
    <source>
        <dbReference type="RuleBase" id="RU003640"/>
    </source>
</evidence>
<evidence type="ECO:0000256" key="2">
    <source>
        <dbReference type="ARBA" id="ARBA00008472"/>
    </source>
</evidence>
<dbReference type="PANTHER" id="PTHR11058">
    <property type="entry name" value="NADH-UBIQUINONE OXIDOREDUCTASE CHAIN 3"/>
    <property type="match status" value="1"/>
</dbReference>
<sequence length="116" mass="13622">MVLITTFIILINIIVILIMLLIPIVNIHKDLNREKNSPFECGFDPFSNSRLSFSIHFFCISLMFLIFDIEITLILPIPLIKSFLNMNSWLMFSLFMMTLLLSGLFLEWKEGSMEWK</sequence>
<keyword evidence="9" id="KW-0520">NAD</keyword>
<dbReference type="Gene3D" id="1.20.58.1610">
    <property type="entry name" value="NADH:ubiquinone/plastoquinone oxidoreductase, chain 3"/>
    <property type="match status" value="1"/>
</dbReference>
<comment type="subcellular location">
    <subcellularLocation>
        <location evidence="1">Membrane</location>
    </subcellularLocation>
    <subcellularLocation>
        <location evidence="9">Mitochondrion membrane</location>
        <topology evidence="9">Multi-pass membrane protein</topology>
    </subcellularLocation>
</comment>
<feature type="transmembrane region" description="Helical" evidence="9">
    <location>
        <begin position="89"/>
        <end position="108"/>
    </location>
</feature>
<dbReference type="Pfam" id="PF00507">
    <property type="entry name" value="Oxidored_q4"/>
    <property type="match status" value="1"/>
</dbReference>
<organism evidence="10">
    <name type="scientific">Trioza anthrisci</name>
    <dbReference type="NCBI Taxonomy" id="2023874"/>
    <lineage>
        <taxon>Eukaryota</taxon>
        <taxon>Metazoa</taxon>
        <taxon>Ecdysozoa</taxon>
        <taxon>Arthropoda</taxon>
        <taxon>Hexapoda</taxon>
        <taxon>Insecta</taxon>
        <taxon>Pterygota</taxon>
        <taxon>Neoptera</taxon>
        <taxon>Paraneoptera</taxon>
        <taxon>Hemiptera</taxon>
        <taxon>Sternorrhyncha</taxon>
        <taxon>Psylloidea</taxon>
        <taxon>Triozidae</taxon>
        <taxon>Trioza</taxon>
    </lineage>
</organism>
<evidence type="ECO:0000313" key="10">
    <source>
        <dbReference type="EMBL" id="AWU49070.1"/>
    </source>
</evidence>
<evidence type="ECO:0000256" key="5">
    <source>
        <dbReference type="ARBA" id="ARBA00022692"/>
    </source>
</evidence>
<accession>A0A344A2S9</accession>